<comment type="subcellular location">
    <subcellularLocation>
        <location evidence="1">Cytoplasm</location>
    </subcellularLocation>
</comment>
<dbReference type="RefSeq" id="WP_219937101.1">
    <property type="nucleotide sequence ID" value="NZ_JAGFNY010000007.1"/>
</dbReference>
<dbReference type="PANTHER" id="PTHR17490:SF18">
    <property type="entry name" value="THREONYLCARBAMOYL-AMP SYNTHASE"/>
    <property type="match status" value="1"/>
</dbReference>
<evidence type="ECO:0000256" key="6">
    <source>
        <dbReference type="ARBA" id="ARBA00048366"/>
    </source>
</evidence>
<dbReference type="Proteomes" id="UP000731465">
    <property type="component" value="Unassembled WGS sequence"/>
</dbReference>
<dbReference type="EC" id="2.7.7.87" evidence="3"/>
<accession>A0ABS7DF47</accession>
<dbReference type="EMBL" id="JAGFNY010000007">
    <property type="protein sequence ID" value="MBW7569917.1"/>
    <property type="molecule type" value="Genomic_DNA"/>
</dbReference>
<dbReference type="InterPro" id="IPR050156">
    <property type="entry name" value="TC-AMP_synthase_SUA5"/>
</dbReference>
<dbReference type="PROSITE" id="PS51163">
    <property type="entry name" value="YRDC"/>
    <property type="match status" value="1"/>
</dbReference>
<comment type="catalytic activity">
    <reaction evidence="6">
        <text>L-threonine + hydrogencarbonate + ATP = L-threonylcarbamoyladenylate + diphosphate + H2O</text>
        <dbReference type="Rhea" id="RHEA:36407"/>
        <dbReference type="ChEBI" id="CHEBI:15377"/>
        <dbReference type="ChEBI" id="CHEBI:17544"/>
        <dbReference type="ChEBI" id="CHEBI:30616"/>
        <dbReference type="ChEBI" id="CHEBI:33019"/>
        <dbReference type="ChEBI" id="CHEBI:57926"/>
        <dbReference type="ChEBI" id="CHEBI:73682"/>
        <dbReference type="EC" id="2.7.7.87"/>
    </reaction>
</comment>
<protein>
    <recommendedName>
        <fullName evidence="3">L-threonylcarbamoyladenylate synthase</fullName>
        <ecNumber evidence="3">2.7.7.87</ecNumber>
    </recommendedName>
</protein>
<comment type="caution">
    <text evidence="8">The sequence shown here is derived from an EMBL/GenBank/DDBJ whole genome shotgun (WGS) entry which is preliminary data.</text>
</comment>
<evidence type="ECO:0000256" key="1">
    <source>
        <dbReference type="ARBA" id="ARBA00004496"/>
    </source>
</evidence>
<dbReference type="Gene3D" id="3.90.870.10">
    <property type="entry name" value="DHBP synthase"/>
    <property type="match status" value="1"/>
</dbReference>
<dbReference type="PANTHER" id="PTHR17490">
    <property type="entry name" value="SUA5"/>
    <property type="match status" value="1"/>
</dbReference>
<evidence type="ECO:0000259" key="7">
    <source>
        <dbReference type="PROSITE" id="PS51163"/>
    </source>
</evidence>
<dbReference type="NCBIfam" id="TIGR00057">
    <property type="entry name" value="L-threonylcarbamoyladenylate synthase"/>
    <property type="match status" value="1"/>
</dbReference>
<proteinExistence type="inferred from homology"/>
<gene>
    <name evidence="8" type="ORF">J5V48_03310</name>
</gene>
<evidence type="ECO:0000256" key="2">
    <source>
        <dbReference type="ARBA" id="ARBA00007663"/>
    </source>
</evidence>
<keyword evidence="9" id="KW-1185">Reference proteome</keyword>
<organism evidence="8 9">
    <name type="scientific">Succinivibrio faecicola</name>
    <dbReference type="NCBI Taxonomy" id="2820300"/>
    <lineage>
        <taxon>Bacteria</taxon>
        <taxon>Pseudomonadati</taxon>
        <taxon>Pseudomonadota</taxon>
        <taxon>Gammaproteobacteria</taxon>
        <taxon>Aeromonadales</taxon>
        <taxon>Succinivibrionaceae</taxon>
        <taxon>Succinivibrio</taxon>
    </lineage>
</organism>
<name>A0ABS7DF47_9GAMM</name>
<keyword evidence="5" id="KW-0808">Transferase</keyword>
<evidence type="ECO:0000256" key="3">
    <source>
        <dbReference type="ARBA" id="ARBA00012584"/>
    </source>
</evidence>
<evidence type="ECO:0000313" key="8">
    <source>
        <dbReference type="EMBL" id="MBW7569917.1"/>
    </source>
</evidence>
<dbReference type="InterPro" id="IPR006070">
    <property type="entry name" value="Sua5-like_dom"/>
</dbReference>
<feature type="domain" description="YrdC-like" evidence="7">
    <location>
        <begin position="6"/>
        <end position="192"/>
    </location>
</feature>
<sequence>MSSNFTDDIKKVASVIKNGGVVITPSEGVYGISCALNSETAINRVISVKQRDIRKGLIVVDKDLSYLNQYIDRDYLSEKNLFLLEKYWPGPHTFVLKMKDDFHSVALRENHSLAVRISGFSVFQELCKYVGEPIISTSANISGNMATSDINQLDKVVVDRVDLVLSLPCQGQNIPTTIFDTTTDTLVRKGPDWRE</sequence>
<comment type="similarity">
    <text evidence="2">Belongs to the SUA5 family.</text>
</comment>
<dbReference type="InterPro" id="IPR017945">
    <property type="entry name" value="DHBP_synth_RibB-like_a/b_dom"/>
</dbReference>
<evidence type="ECO:0000313" key="9">
    <source>
        <dbReference type="Proteomes" id="UP000731465"/>
    </source>
</evidence>
<evidence type="ECO:0000256" key="5">
    <source>
        <dbReference type="ARBA" id="ARBA00022679"/>
    </source>
</evidence>
<dbReference type="SUPFAM" id="SSF55821">
    <property type="entry name" value="YrdC/RibB"/>
    <property type="match status" value="1"/>
</dbReference>
<keyword evidence="4" id="KW-0963">Cytoplasm</keyword>
<dbReference type="Pfam" id="PF01300">
    <property type="entry name" value="Sua5_yciO_yrdC"/>
    <property type="match status" value="1"/>
</dbReference>
<evidence type="ECO:0000256" key="4">
    <source>
        <dbReference type="ARBA" id="ARBA00022490"/>
    </source>
</evidence>
<reference evidence="8 9" key="1">
    <citation type="submission" date="2021-03" db="EMBL/GenBank/DDBJ databases">
        <title>Succinivibrio sp. nov. isolated from feces of cow.</title>
        <authorList>
            <person name="Choi J.-Y."/>
        </authorList>
    </citation>
    <scope>NUCLEOTIDE SEQUENCE [LARGE SCALE GENOMIC DNA]</scope>
    <source>
        <strain evidence="8 9">AGMB01872</strain>
    </source>
</reference>